<keyword evidence="1" id="KW-0175">Coiled coil</keyword>
<dbReference type="CDD" id="cd18186">
    <property type="entry name" value="BTB_POZ_ZBTB_KLHL-like"/>
    <property type="match status" value="1"/>
</dbReference>
<feature type="compositionally biased region" description="Polar residues" evidence="2">
    <location>
        <begin position="632"/>
        <end position="646"/>
    </location>
</feature>
<evidence type="ECO:0000256" key="1">
    <source>
        <dbReference type="SAM" id="Coils"/>
    </source>
</evidence>
<evidence type="ECO:0000259" key="4">
    <source>
        <dbReference type="PROSITE" id="PS50097"/>
    </source>
</evidence>
<dbReference type="InterPro" id="IPR000210">
    <property type="entry name" value="BTB/POZ_dom"/>
</dbReference>
<keyword evidence="3" id="KW-1133">Transmembrane helix</keyword>
<gene>
    <name evidence="5" type="ORF">PVAND_000914</name>
</gene>
<keyword evidence="3" id="KW-0472">Membrane</keyword>
<dbReference type="InterPro" id="IPR011333">
    <property type="entry name" value="SKP1/BTB/POZ_sf"/>
</dbReference>
<dbReference type="SMART" id="SM00225">
    <property type="entry name" value="BTB"/>
    <property type="match status" value="1"/>
</dbReference>
<sequence length="683" mass="77190">MKQRVNCKYFLSDWNLFGNVYTCKVQCEVISQNSNLEFNGKHWISKDNFDVKGISFVDCVITKIPQGLKRTFPSLQFLQIYNSKLKVIEREDLKDYSSFLALHFGHNLIEFLPGDLLTNFRNLEVLSFSSNRIQIIGPNFLDGLSNLKFVSFRKNLCIDMSFDMIGSSGNATYLDIKDKIRELNGVKTEQPKTIDVKPINKNFSDVQTENEVLTFQNIELKVKCELLNDENANMAQEIKELKEKLLKLEEQKSAELQEMKKNYETGMLGDFKKILENENFKNFTITVDDQDFPVHRLLMAARSPIFARMLQYHTDADSMNLVDISVDTFRIILDFIYTDKLPNEPDIDYTRIFTSASKLKIEKLKEFAEMKLIESINSENAFELLILANKCDSEKLRQKSFEEVKNLFPNKFIDDSLSTQTDKLKKLLDFKKKKDSMIRRMDDEFDSMSPSEHSGRKGCCGQFFHSPKSLGLIAMIALGGVACALGGAAWGASGLAGQPSTHLTVSLLMIGIGVVLVTISGVAWRITTADGSACFGMEGTEFDHCGRQQCLRNNSMSHGLLYPEFQHRQPPPTYQASMQEYRLRLLLLDRDRSHGRRIVNAVSNPQSSSSPPPTYRSNTGSQLRSNRGAVITNPNGPNSIFSNNHNNSQAVVSGIENNEISSTASNQLNAVPSRKKRGQAIQL</sequence>
<proteinExistence type="predicted"/>
<feature type="transmembrane region" description="Helical" evidence="3">
    <location>
        <begin position="470"/>
        <end position="491"/>
    </location>
</feature>
<dbReference type="PROSITE" id="PS50097">
    <property type="entry name" value="BTB"/>
    <property type="match status" value="1"/>
</dbReference>
<feature type="compositionally biased region" description="Polar residues" evidence="2">
    <location>
        <begin position="615"/>
        <end position="625"/>
    </location>
</feature>
<keyword evidence="6" id="KW-1185">Reference proteome</keyword>
<dbReference type="EMBL" id="JADBJN010000003">
    <property type="protein sequence ID" value="KAG5670666.1"/>
    <property type="molecule type" value="Genomic_DNA"/>
</dbReference>
<dbReference type="AlphaFoldDB" id="A0A9J6BLM2"/>
<dbReference type="InterPro" id="IPR032675">
    <property type="entry name" value="LRR_dom_sf"/>
</dbReference>
<evidence type="ECO:0000256" key="2">
    <source>
        <dbReference type="SAM" id="MobiDB-lite"/>
    </source>
</evidence>
<feature type="region of interest" description="Disordered" evidence="2">
    <location>
        <begin position="663"/>
        <end position="683"/>
    </location>
</feature>
<dbReference type="Gene3D" id="3.80.10.10">
    <property type="entry name" value="Ribonuclease Inhibitor"/>
    <property type="match status" value="1"/>
</dbReference>
<dbReference type="OrthoDB" id="7492888at2759"/>
<dbReference type="SUPFAM" id="SSF54695">
    <property type="entry name" value="POZ domain"/>
    <property type="match status" value="1"/>
</dbReference>
<dbReference type="Pfam" id="PF00651">
    <property type="entry name" value="BTB"/>
    <property type="match status" value="1"/>
</dbReference>
<keyword evidence="3" id="KW-0812">Transmembrane</keyword>
<reference evidence="5" key="1">
    <citation type="submission" date="2021-03" db="EMBL/GenBank/DDBJ databases">
        <title>Chromosome level genome of the anhydrobiotic midge Polypedilum vanderplanki.</title>
        <authorList>
            <person name="Yoshida Y."/>
            <person name="Kikawada T."/>
            <person name="Gusev O."/>
        </authorList>
    </citation>
    <scope>NUCLEOTIDE SEQUENCE</scope>
    <source>
        <strain evidence="5">NIAS01</strain>
        <tissue evidence="5">Whole body or cell culture</tissue>
    </source>
</reference>
<feature type="region of interest" description="Disordered" evidence="2">
    <location>
        <begin position="600"/>
        <end position="646"/>
    </location>
</feature>
<dbReference type="SUPFAM" id="SSF52058">
    <property type="entry name" value="L domain-like"/>
    <property type="match status" value="1"/>
</dbReference>
<evidence type="ECO:0000256" key="3">
    <source>
        <dbReference type="SAM" id="Phobius"/>
    </source>
</evidence>
<evidence type="ECO:0000313" key="6">
    <source>
        <dbReference type="Proteomes" id="UP001107558"/>
    </source>
</evidence>
<feature type="coiled-coil region" evidence="1">
    <location>
        <begin position="217"/>
        <end position="266"/>
    </location>
</feature>
<organism evidence="5 6">
    <name type="scientific">Polypedilum vanderplanki</name>
    <name type="common">Sleeping chironomid midge</name>
    <dbReference type="NCBI Taxonomy" id="319348"/>
    <lineage>
        <taxon>Eukaryota</taxon>
        <taxon>Metazoa</taxon>
        <taxon>Ecdysozoa</taxon>
        <taxon>Arthropoda</taxon>
        <taxon>Hexapoda</taxon>
        <taxon>Insecta</taxon>
        <taxon>Pterygota</taxon>
        <taxon>Neoptera</taxon>
        <taxon>Endopterygota</taxon>
        <taxon>Diptera</taxon>
        <taxon>Nematocera</taxon>
        <taxon>Chironomoidea</taxon>
        <taxon>Chironomidae</taxon>
        <taxon>Chironominae</taxon>
        <taxon>Polypedilum</taxon>
        <taxon>Polypedilum</taxon>
    </lineage>
</organism>
<feature type="compositionally biased region" description="Basic residues" evidence="2">
    <location>
        <begin position="673"/>
        <end position="683"/>
    </location>
</feature>
<feature type="domain" description="BTB" evidence="4">
    <location>
        <begin position="281"/>
        <end position="345"/>
    </location>
</feature>
<dbReference type="Proteomes" id="UP001107558">
    <property type="component" value="Chromosome 3"/>
</dbReference>
<evidence type="ECO:0000313" key="5">
    <source>
        <dbReference type="EMBL" id="KAG5670666.1"/>
    </source>
</evidence>
<dbReference type="PANTHER" id="PTHR24413">
    <property type="entry name" value="SPECKLE-TYPE POZ PROTEIN"/>
    <property type="match status" value="1"/>
</dbReference>
<name>A0A9J6BLM2_POLVA</name>
<accession>A0A9J6BLM2</accession>
<feature type="transmembrane region" description="Helical" evidence="3">
    <location>
        <begin position="503"/>
        <end position="524"/>
    </location>
</feature>
<dbReference type="Gene3D" id="3.30.710.10">
    <property type="entry name" value="Potassium Channel Kv1.1, Chain A"/>
    <property type="match status" value="1"/>
</dbReference>
<comment type="caution">
    <text evidence="5">The sequence shown here is derived from an EMBL/GenBank/DDBJ whole genome shotgun (WGS) entry which is preliminary data.</text>
</comment>
<protein>
    <recommendedName>
        <fullName evidence="4">BTB domain-containing protein</fullName>
    </recommendedName>
</protein>